<feature type="region of interest" description="Disordered" evidence="1">
    <location>
        <begin position="461"/>
        <end position="483"/>
    </location>
</feature>
<dbReference type="InterPro" id="IPR052894">
    <property type="entry name" value="AsmA-related"/>
</dbReference>
<dbReference type="PANTHER" id="PTHR30441">
    <property type="entry name" value="DUF748 DOMAIN-CONTAINING PROTEIN"/>
    <property type="match status" value="1"/>
</dbReference>
<feature type="region of interest" description="Disordered" evidence="1">
    <location>
        <begin position="768"/>
        <end position="793"/>
    </location>
</feature>
<keyword evidence="2" id="KW-0812">Transmembrane</keyword>
<dbReference type="GO" id="GO:0005886">
    <property type="term" value="C:plasma membrane"/>
    <property type="evidence" value="ECO:0007669"/>
    <property type="project" value="TreeGrafter"/>
</dbReference>
<accession>A0A193GAY4</accession>
<dbReference type="InterPro" id="IPR007844">
    <property type="entry name" value="AsmA"/>
</dbReference>
<dbReference type="PANTHER" id="PTHR30441:SF9">
    <property type="entry name" value="ASMA FAMILY PROTEIN YHJG"/>
    <property type="match status" value="1"/>
</dbReference>
<gene>
    <name evidence="4" type="ORF">BAU07_06350</name>
</gene>
<name>A0A193GAY4_9BORD</name>
<organism evidence="4 5">
    <name type="scientific">Bordetella flabilis</name>
    <dbReference type="NCBI Taxonomy" id="463014"/>
    <lineage>
        <taxon>Bacteria</taxon>
        <taxon>Pseudomonadati</taxon>
        <taxon>Pseudomonadota</taxon>
        <taxon>Betaproteobacteria</taxon>
        <taxon>Burkholderiales</taxon>
        <taxon>Alcaligenaceae</taxon>
        <taxon>Bordetella</taxon>
    </lineage>
</organism>
<dbReference type="KEGG" id="bfz:BAU07_06350"/>
<dbReference type="RefSeq" id="WP_066655084.1">
    <property type="nucleotide sequence ID" value="NZ_CBCSCL010000017.1"/>
</dbReference>
<feature type="region of interest" description="Disordered" evidence="1">
    <location>
        <begin position="201"/>
        <end position="277"/>
    </location>
</feature>
<dbReference type="OrthoDB" id="5749006at2"/>
<keyword evidence="2" id="KW-1133">Transmembrane helix</keyword>
<reference evidence="4 5" key="1">
    <citation type="submission" date="2016-06" db="EMBL/GenBank/DDBJ databases">
        <title>Complete genome sequences of Bordetella bronchialis and Bordetella flabilis.</title>
        <authorList>
            <person name="LiPuma J.J."/>
            <person name="Spilker T."/>
        </authorList>
    </citation>
    <scope>NUCLEOTIDE SEQUENCE [LARGE SCALE GENOMIC DNA]</scope>
    <source>
        <strain evidence="4 5">AU10664</strain>
    </source>
</reference>
<keyword evidence="2" id="KW-0472">Membrane</keyword>
<dbReference type="EMBL" id="CP016172">
    <property type="protein sequence ID" value="ANN76783.1"/>
    <property type="molecule type" value="Genomic_DNA"/>
</dbReference>
<dbReference type="Proteomes" id="UP000091926">
    <property type="component" value="Chromosome"/>
</dbReference>
<dbReference type="Pfam" id="PF05170">
    <property type="entry name" value="AsmA"/>
    <property type="match status" value="1"/>
</dbReference>
<dbReference type="STRING" id="463014.BAU07_06350"/>
<evidence type="ECO:0000256" key="1">
    <source>
        <dbReference type="SAM" id="MobiDB-lite"/>
    </source>
</evidence>
<evidence type="ECO:0000256" key="2">
    <source>
        <dbReference type="SAM" id="Phobius"/>
    </source>
</evidence>
<proteinExistence type="predicted"/>
<keyword evidence="5" id="KW-1185">Reference proteome</keyword>
<evidence type="ECO:0000313" key="4">
    <source>
        <dbReference type="EMBL" id="ANN76783.1"/>
    </source>
</evidence>
<feature type="compositionally biased region" description="Low complexity" evidence="1">
    <location>
        <begin position="776"/>
        <end position="793"/>
    </location>
</feature>
<dbReference type="GO" id="GO:0090313">
    <property type="term" value="P:regulation of protein targeting to membrane"/>
    <property type="evidence" value="ECO:0007669"/>
    <property type="project" value="TreeGrafter"/>
</dbReference>
<feature type="transmembrane region" description="Helical" evidence="2">
    <location>
        <begin position="7"/>
        <end position="29"/>
    </location>
</feature>
<dbReference type="AlphaFoldDB" id="A0A193GAY4"/>
<evidence type="ECO:0000313" key="5">
    <source>
        <dbReference type="Proteomes" id="UP000091926"/>
    </source>
</evidence>
<feature type="domain" description="AsmA" evidence="3">
    <location>
        <begin position="1"/>
        <end position="664"/>
    </location>
</feature>
<feature type="compositionally biased region" description="Low complexity" evidence="1">
    <location>
        <begin position="253"/>
        <end position="268"/>
    </location>
</feature>
<evidence type="ECO:0000259" key="3">
    <source>
        <dbReference type="Pfam" id="PF05170"/>
    </source>
</evidence>
<sequence length="793" mass="83243">MARKYKILAGIGIGVILVLAVAVVLLATMDWNRFKPFIDSKASDALGRPFAINGDLQVDWRRPEGEQGWRAWIPWAHVTAHDISIGNTDWGRAPNFATLKQVQFRIALLPLLSHRVVLRQIQLGEPSVDLERRADGKANWEFTRDDTGEPSAWVLDVNEIGFDKGRVGYLDETRQADVQVVIDPLGKPISIANLAGAALAPKQAGDAGPGEGPPPARQGGRDGETPQDGQARQDGQPPRDGNTRQDGQAPRDGQTGQAGAASQAPQGSGTPGNGAARNGTPAYVFGWRAEGKYKGLKVAGEGKVGGMLALQDANNPFPLEVKLAVGQTKASVAGTLTNPMNLGALDLRLTLAGASMADLYPLIGVALPDTPPYSTDGRLVARLQAAEGAVYEYRSFNGKVGDSDIHGSLTYTASKPRPKLQGNFTSNLLRFADLGPLVGADTGETGGKKRPSDSAKVAQVERAAGKPTAETPSTPADQPPGKALPVQEFRTERWKDMDADVTLKAKRIVQTAELPLTDLQTHVVLQAGVLSLAPLRFGMAGGRLDADIRLDGARTPMQGRAKISARGLKLQQLFPKLEGMKRSLGELNGDAALSGTGNSVAALLGTATGETKLLINDGVISSSLMELAGLNVGNYVVAKLFGDEEVPINCAAADVNLKDGLATPGLFVFDTENALVNISGSVDFKSEKMDLDITPHSKGLRIISLRSPLYVAGTLKDPKAGVKVGPLAARGAGMVVLGAVLTPAAGLLALIVPSNNSSANQCATMLQEIQQPPKAPGKSKAAPAKPAAPGSKR</sequence>
<protein>
    <recommendedName>
        <fullName evidence="3">AsmA domain-containing protein</fullName>
    </recommendedName>
</protein>